<sequence length="193" mass="21009">MSLVSTTLSSGSVCPHGHMVAASTANCPNANVFPSAVGELTVAWGAITNVLEPTVDSTSIHYYASLSVQVWTAQRGSSLRYFNVRIGSQQVFDISYDYDFHAFIIEFSKLSAINGDQTPELTSGLIDYQKWSTTNRILVADVSRMTEKDVPQSIQVIGTNAACQGVNMLVIVAFENELTDNRLTGEVEEYTAN</sequence>
<protein>
    <submittedName>
        <fullName evidence="1">Unnamed protein product</fullName>
    </submittedName>
</protein>
<dbReference type="OrthoDB" id="112115at2759"/>
<proteinExistence type="predicted"/>
<accession>A0A9W6TDR7</accession>
<evidence type="ECO:0000313" key="2">
    <source>
        <dbReference type="Proteomes" id="UP001165083"/>
    </source>
</evidence>
<gene>
    <name evidence="1" type="ORF">Plil01_000282700</name>
</gene>
<dbReference type="Proteomes" id="UP001165083">
    <property type="component" value="Unassembled WGS sequence"/>
</dbReference>
<reference evidence="1" key="1">
    <citation type="submission" date="2023-04" db="EMBL/GenBank/DDBJ databases">
        <title>Phytophthora lilii NBRC 32176.</title>
        <authorList>
            <person name="Ichikawa N."/>
            <person name="Sato H."/>
            <person name="Tonouchi N."/>
        </authorList>
    </citation>
    <scope>NUCLEOTIDE SEQUENCE</scope>
    <source>
        <strain evidence="1">NBRC 32176</strain>
    </source>
</reference>
<name>A0A9W6TDR7_9STRA</name>
<evidence type="ECO:0000313" key="1">
    <source>
        <dbReference type="EMBL" id="GMF12182.1"/>
    </source>
</evidence>
<dbReference type="AlphaFoldDB" id="A0A9W6TDR7"/>
<keyword evidence="2" id="KW-1185">Reference proteome</keyword>
<organism evidence="1 2">
    <name type="scientific">Phytophthora lilii</name>
    <dbReference type="NCBI Taxonomy" id="2077276"/>
    <lineage>
        <taxon>Eukaryota</taxon>
        <taxon>Sar</taxon>
        <taxon>Stramenopiles</taxon>
        <taxon>Oomycota</taxon>
        <taxon>Peronosporomycetes</taxon>
        <taxon>Peronosporales</taxon>
        <taxon>Peronosporaceae</taxon>
        <taxon>Phytophthora</taxon>
    </lineage>
</organism>
<comment type="caution">
    <text evidence="1">The sequence shown here is derived from an EMBL/GenBank/DDBJ whole genome shotgun (WGS) entry which is preliminary data.</text>
</comment>
<dbReference type="EMBL" id="BSXW01000105">
    <property type="protein sequence ID" value="GMF12182.1"/>
    <property type="molecule type" value="Genomic_DNA"/>
</dbReference>